<evidence type="ECO:0000256" key="1">
    <source>
        <dbReference type="ARBA" id="ARBA00022441"/>
    </source>
</evidence>
<dbReference type="Pfam" id="PF24981">
    <property type="entry name" value="Beta-prop_ATRN-LZTR1"/>
    <property type="match status" value="1"/>
</dbReference>
<dbReference type="AlphaFoldDB" id="U4U196"/>
<organism evidence="6 7">
    <name type="scientific">Dendroctonus ponderosae</name>
    <name type="common">Mountain pine beetle</name>
    <dbReference type="NCBI Taxonomy" id="77166"/>
    <lineage>
        <taxon>Eukaryota</taxon>
        <taxon>Metazoa</taxon>
        <taxon>Ecdysozoa</taxon>
        <taxon>Arthropoda</taxon>
        <taxon>Hexapoda</taxon>
        <taxon>Insecta</taxon>
        <taxon>Pterygota</taxon>
        <taxon>Neoptera</taxon>
        <taxon>Endopterygota</taxon>
        <taxon>Coleoptera</taxon>
        <taxon>Polyphaga</taxon>
        <taxon>Cucujiformia</taxon>
        <taxon>Curculionidae</taxon>
        <taxon>Scolytinae</taxon>
        <taxon>Dendroctonus</taxon>
    </lineage>
</organism>
<dbReference type="STRING" id="77166.U4U196"/>
<dbReference type="PROSITE" id="PS01186">
    <property type="entry name" value="EGF_2"/>
    <property type="match status" value="1"/>
</dbReference>
<dbReference type="InterPro" id="IPR000742">
    <property type="entry name" value="EGF"/>
</dbReference>
<feature type="domain" description="EGF-like" evidence="5">
    <location>
        <begin position="432"/>
        <end position="445"/>
    </location>
</feature>
<evidence type="ECO:0000313" key="7">
    <source>
        <dbReference type="Proteomes" id="UP000030742"/>
    </source>
</evidence>
<dbReference type="InterPro" id="IPR016201">
    <property type="entry name" value="PSI"/>
</dbReference>
<evidence type="ECO:0000259" key="5">
    <source>
        <dbReference type="PROSITE" id="PS01186"/>
    </source>
</evidence>
<name>U4U196_DENPD</name>
<dbReference type="PANTHER" id="PTHR23244:SF471">
    <property type="entry name" value="GUANINE NUCLEOTIDE-BINDING PROTEIN SUBUNIT BETA 1-RELATED"/>
    <property type="match status" value="1"/>
</dbReference>
<feature type="non-terminal residue" evidence="6">
    <location>
        <position position="1"/>
    </location>
</feature>
<protein>
    <recommendedName>
        <fullName evidence="5">EGF-like domain-containing protein</fullName>
    </recommendedName>
</protein>
<accession>U4U196</accession>
<dbReference type="Proteomes" id="UP000030742">
    <property type="component" value="Unassembled WGS sequence"/>
</dbReference>
<evidence type="ECO:0000256" key="3">
    <source>
        <dbReference type="ARBA" id="ARBA00023157"/>
    </source>
</evidence>
<keyword evidence="1" id="KW-0880">Kelch repeat</keyword>
<dbReference type="EMBL" id="KB630723">
    <property type="protein sequence ID" value="ERL83810.1"/>
    <property type="molecule type" value="Genomic_DNA"/>
</dbReference>
<dbReference type="SUPFAM" id="SSF117281">
    <property type="entry name" value="Kelch motif"/>
    <property type="match status" value="1"/>
</dbReference>
<dbReference type="OrthoDB" id="263283at2759"/>
<proteinExistence type="predicted"/>
<dbReference type="InterPro" id="IPR056737">
    <property type="entry name" value="Beta-prop_ATRN-MKLN-like"/>
</dbReference>
<dbReference type="GO" id="GO:0005509">
    <property type="term" value="F:calcium ion binding"/>
    <property type="evidence" value="ECO:0007669"/>
    <property type="project" value="InterPro"/>
</dbReference>
<gene>
    <name evidence="6" type="ORF">D910_01062</name>
</gene>
<dbReference type="InterPro" id="IPR001881">
    <property type="entry name" value="EGF-like_Ca-bd_dom"/>
</dbReference>
<sequence length="462" mass="51361">TLNDFWQFDIQNQRWSQIQDITETTQSLTEQFGTNEWPPPLYGHTLTYYRNADREEFLVLIGGDSPQNRFWSTIWEYNIEKNVWKAVLTKVGIFGHTTVFHSQTNSLYVFGGYAYDKDTSIMSNSLYRFEYETKSWIELTSSNSGNVASTFRRNFFNLTVDKVGSYPKQTYAQAMTIEPDGTAAYVIGGWGIDSQATVLKIELPIDICHLFSTKSSCLRVPGCGYCSNQLANVTVAQICHRNTLECPLDTGNAVASEKPNQVAVCLAPCTAHRTCVDCLFAPGCRWSTRLRECVSTASQPAYCAGGVCGLVLEENDSAHCPEPCHAFTQCSSCLRHGPCGWCAAPGENGEGICAEGNSERPMKGDCFKVMDENLKLLEGESDEDDELANANSTMHYSWHYVKCPKENECQNGHHSCADEAEICVDLDDGFECKCGEGYKPGTANCVPVCPQGRLKTKQRTFP</sequence>
<keyword evidence="2" id="KW-0677">Repeat</keyword>
<dbReference type="SMART" id="SM00423">
    <property type="entry name" value="PSI"/>
    <property type="match status" value="3"/>
</dbReference>
<keyword evidence="3" id="KW-1015">Disulfide bond</keyword>
<evidence type="ECO:0000313" key="6">
    <source>
        <dbReference type="EMBL" id="ERL83810.1"/>
    </source>
</evidence>
<keyword evidence="4" id="KW-0325">Glycoprotein</keyword>
<dbReference type="SMART" id="SM00179">
    <property type="entry name" value="EGF_CA"/>
    <property type="match status" value="1"/>
</dbReference>
<dbReference type="Gene3D" id="2.10.25.10">
    <property type="entry name" value="Laminin"/>
    <property type="match status" value="1"/>
</dbReference>
<dbReference type="PANTHER" id="PTHR23244">
    <property type="entry name" value="KELCH REPEAT DOMAIN"/>
    <property type="match status" value="1"/>
</dbReference>
<dbReference type="Gene3D" id="2.120.10.80">
    <property type="entry name" value="Kelch-type beta propeller"/>
    <property type="match status" value="1"/>
</dbReference>
<evidence type="ECO:0000256" key="2">
    <source>
        <dbReference type="ARBA" id="ARBA00022737"/>
    </source>
</evidence>
<dbReference type="InterPro" id="IPR000152">
    <property type="entry name" value="EGF-type_Asp/Asn_hydroxyl_site"/>
</dbReference>
<evidence type="ECO:0000256" key="4">
    <source>
        <dbReference type="ARBA" id="ARBA00023180"/>
    </source>
</evidence>
<dbReference type="PROSITE" id="PS00010">
    <property type="entry name" value="ASX_HYDROXYL"/>
    <property type="match status" value="1"/>
</dbReference>
<dbReference type="InterPro" id="IPR015915">
    <property type="entry name" value="Kelch-typ_b-propeller"/>
</dbReference>
<reference evidence="6 7" key="1">
    <citation type="journal article" date="2013" name="Genome Biol.">
        <title>Draft genome of the mountain pine beetle, Dendroctonus ponderosae Hopkins, a major forest pest.</title>
        <authorList>
            <person name="Keeling C.I."/>
            <person name="Yuen M.M."/>
            <person name="Liao N.Y."/>
            <person name="Docking T.R."/>
            <person name="Chan S.K."/>
            <person name="Taylor G.A."/>
            <person name="Palmquist D.L."/>
            <person name="Jackman S.D."/>
            <person name="Nguyen A."/>
            <person name="Li M."/>
            <person name="Henderson H."/>
            <person name="Janes J.K."/>
            <person name="Zhao Y."/>
            <person name="Pandoh P."/>
            <person name="Moore R."/>
            <person name="Sperling F.A."/>
            <person name="Huber D.P."/>
            <person name="Birol I."/>
            <person name="Jones S.J."/>
            <person name="Bohlmann J."/>
        </authorList>
    </citation>
    <scope>NUCLEOTIDE SEQUENCE</scope>
</reference>